<dbReference type="GeneID" id="27716787"/>
<dbReference type="PANTHER" id="PTHR35391">
    <property type="entry name" value="C2H2-TYPE DOMAIN-CONTAINING PROTEIN-RELATED"/>
    <property type="match status" value="1"/>
</dbReference>
<dbReference type="InterPro" id="IPR046497">
    <property type="entry name" value="DUF6590"/>
</dbReference>
<dbReference type="EMBL" id="KN848096">
    <property type="protein sequence ID" value="KIX93187.1"/>
    <property type="molecule type" value="Genomic_DNA"/>
</dbReference>
<dbReference type="Proteomes" id="UP000053411">
    <property type="component" value="Unassembled WGS sequence"/>
</dbReference>
<dbReference type="Pfam" id="PF20233">
    <property type="entry name" value="DUF6590"/>
    <property type="match status" value="1"/>
</dbReference>
<protein>
    <recommendedName>
        <fullName evidence="2">DUF6590 domain-containing protein</fullName>
    </recommendedName>
</protein>
<feature type="compositionally biased region" description="Basic and acidic residues" evidence="1">
    <location>
        <begin position="32"/>
        <end position="56"/>
    </location>
</feature>
<reference evidence="3 4" key="1">
    <citation type="submission" date="2015-01" db="EMBL/GenBank/DDBJ databases">
        <title>The Genome Sequence of Fonsecaea multimorphosa CBS 102226.</title>
        <authorList>
            <consortium name="The Broad Institute Genomics Platform"/>
            <person name="Cuomo C."/>
            <person name="de Hoog S."/>
            <person name="Gorbushina A."/>
            <person name="Stielow B."/>
            <person name="Teixiera M."/>
            <person name="Abouelleil A."/>
            <person name="Chapman S.B."/>
            <person name="Priest M."/>
            <person name="Young S.K."/>
            <person name="Wortman J."/>
            <person name="Nusbaum C."/>
            <person name="Birren B."/>
        </authorList>
    </citation>
    <scope>NUCLEOTIDE SEQUENCE [LARGE SCALE GENOMIC DNA]</scope>
    <source>
        <strain evidence="3 4">CBS 102226</strain>
    </source>
</reference>
<dbReference type="VEuPathDB" id="FungiDB:Z520_11041"/>
<dbReference type="OrthoDB" id="3559580at2759"/>
<organism evidence="3 4">
    <name type="scientific">Fonsecaea multimorphosa CBS 102226</name>
    <dbReference type="NCBI Taxonomy" id="1442371"/>
    <lineage>
        <taxon>Eukaryota</taxon>
        <taxon>Fungi</taxon>
        <taxon>Dikarya</taxon>
        <taxon>Ascomycota</taxon>
        <taxon>Pezizomycotina</taxon>
        <taxon>Eurotiomycetes</taxon>
        <taxon>Chaetothyriomycetidae</taxon>
        <taxon>Chaetothyriales</taxon>
        <taxon>Herpotrichiellaceae</taxon>
        <taxon>Fonsecaea</taxon>
    </lineage>
</organism>
<dbReference type="AlphaFoldDB" id="A0A0D2JJ16"/>
<feature type="region of interest" description="Disordered" evidence="1">
    <location>
        <begin position="239"/>
        <end position="271"/>
    </location>
</feature>
<accession>A0A0D2JJ16</accession>
<feature type="compositionally biased region" description="Polar residues" evidence="1">
    <location>
        <begin position="79"/>
        <end position="88"/>
    </location>
</feature>
<feature type="region of interest" description="Disordered" evidence="1">
    <location>
        <begin position="1"/>
        <end position="90"/>
    </location>
</feature>
<keyword evidence="4" id="KW-1185">Reference proteome</keyword>
<gene>
    <name evidence="3" type="ORF">Z520_11041</name>
</gene>
<evidence type="ECO:0000259" key="2">
    <source>
        <dbReference type="Pfam" id="PF20233"/>
    </source>
</evidence>
<proteinExistence type="predicted"/>
<evidence type="ECO:0000256" key="1">
    <source>
        <dbReference type="SAM" id="MobiDB-lite"/>
    </source>
</evidence>
<evidence type="ECO:0000313" key="4">
    <source>
        <dbReference type="Proteomes" id="UP000053411"/>
    </source>
</evidence>
<feature type="domain" description="DUF6590" evidence="2">
    <location>
        <begin position="282"/>
        <end position="442"/>
    </location>
</feature>
<name>A0A0D2JJ16_9EURO</name>
<dbReference type="STRING" id="1442371.A0A0D2JJ16"/>
<sequence length="466" mass="52752">MSSPQDRRRKPRRSRGKDDGANETAAAVGLESPREIEVKEPETPSRTEGRAKDKATAHGRSGVRNSPGDDHEESAVLSERTTSATSPLANKVKEGKGVSFPHVDDEDLWRAIFDWTFQPRSDSRVLADEVYRNLSTTQDYQFLLEAMRCDRLREPRLRDTYMRLYLLARSYGPASPSSDVEESRNRFDGLSEEYLNHTGVEFDQLAGQLRQMTMLQKVGEEEDEGAMSVSQTSYPFHQIQSSAKGKSKIARPQSSYEATQNRLPSQASNDRMEPGYRIRESKWFSFGRVFKMLWHDNATGFKVHANTTSIKQPGDDTGHITQGPLGQTIYSQIRRFAVVKKGHGFSWAIPINTYHEKGTTRKSFDKHDRQAHAIIYLEGTKPESLPEEGELRKEPIEVVGASGDNKLHKASRIRFDKVFTIEHNVLVKNVGRISKDSMPYFSSYWREQALADLDGHDGPSAQLKTL</sequence>
<dbReference type="RefSeq" id="XP_016627310.1">
    <property type="nucleotide sequence ID" value="XM_016781532.1"/>
</dbReference>
<evidence type="ECO:0000313" key="3">
    <source>
        <dbReference type="EMBL" id="KIX93187.1"/>
    </source>
</evidence>
<feature type="compositionally biased region" description="Polar residues" evidence="1">
    <location>
        <begin position="252"/>
        <end position="269"/>
    </location>
</feature>
<dbReference type="PANTHER" id="PTHR35391:SF5">
    <property type="entry name" value="DUF6590 DOMAIN-CONTAINING PROTEIN"/>
    <property type="match status" value="1"/>
</dbReference>